<comment type="subunit">
    <text evidence="5">Homodimer.</text>
</comment>
<dbReference type="PRINTS" id="PR00368">
    <property type="entry name" value="FADPNR"/>
</dbReference>
<evidence type="ECO:0000256" key="1">
    <source>
        <dbReference type="ARBA" id="ARBA00022630"/>
    </source>
</evidence>
<dbReference type="EC" id="1.18.1.2" evidence="5"/>
<organism evidence="7 8">
    <name type="scientific">Polynucleobacter victoriensis</name>
    <dbReference type="NCBI Taxonomy" id="2049319"/>
    <lineage>
        <taxon>Bacteria</taxon>
        <taxon>Pseudomonadati</taxon>
        <taxon>Pseudomonadota</taxon>
        <taxon>Betaproteobacteria</taxon>
        <taxon>Burkholderiales</taxon>
        <taxon>Burkholderiaceae</taxon>
        <taxon>Polynucleobacter</taxon>
    </lineage>
</organism>
<sequence length="355" mass="38561">MSEQNQQNHLNQACIKTDALVIGAGPVGLFAIFQLGLQGIQSHVIDTLAHAGGQCAELYPDKPIYDIPGIPYCTGSELVNNLLEQIKPMNATFHWGQEVCDLIRIPNGQLKVSTNQNTFITKTIVLATGVGAFKPKILNVDGIDALVGTHVFYHPHDLSSFKDLDVVIYGGDESAVNAAIELSNTAKSVTLMHRRDVLKAPDELLAKFEQLRTSGQVTFKAGQITELLRSNTPGQEIKVTAPDGSANHLKFDALLVYLGISPQLGPIADWGVDLERKQVPVDTAKFQTNVPGIFAVGDINTYLGKRKLIVSGFHEATLAAFACAELIHPNEPIQLQYTTTSTKLHEILGVARHRS</sequence>
<dbReference type="GO" id="GO:0050660">
    <property type="term" value="F:flavin adenine dinucleotide binding"/>
    <property type="evidence" value="ECO:0007669"/>
    <property type="project" value="UniProtKB-UniRule"/>
</dbReference>
<comment type="caution">
    <text evidence="5">Lacks conserved residue(s) required for the propagation of feature annotation.</text>
</comment>
<feature type="binding site" evidence="5">
    <location>
        <position position="99"/>
    </location>
    <ligand>
        <name>FAD</name>
        <dbReference type="ChEBI" id="CHEBI:57692"/>
    </ligand>
</feature>
<dbReference type="EMBL" id="FYEX01000001">
    <property type="protein sequence ID" value="SNC60892.1"/>
    <property type="molecule type" value="Genomic_DNA"/>
</dbReference>
<keyword evidence="8" id="KW-1185">Reference proteome</keyword>
<feature type="binding site" evidence="5">
    <location>
        <position position="133"/>
    </location>
    <ligand>
        <name>FAD</name>
        <dbReference type="ChEBI" id="CHEBI:57692"/>
    </ligand>
</feature>
<evidence type="ECO:0000256" key="3">
    <source>
        <dbReference type="ARBA" id="ARBA00022857"/>
    </source>
</evidence>
<protein>
    <recommendedName>
        <fullName evidence="5">Ferredoxin--NADP reductase</fullName>
        <shortName evidence="5">FNR</shortName>
        <shortName evidence="5">Fd-NADP(+) reductase</shortName>
        <ecNumber evidence="5">1.18.1.2</ecNumber>
    </recommendedName>
</protein>
<feature type="binding site" evidence="5">
    <location>
        <position position="59"/>
    </location>
    <ligand>
        <name>FAD</name>
        <dbReference type="ChEBI" id="CHEBI:57692"/>
    </ligand>
</feature>
<keyword evidence="2 5" id="KW-0274">FAD</keyword>
<dbReference type="InterPro" id="IPR050097">
    <property type="entry name" value="Ferredoxin-NADP_redctase_2"/>
</dbReference>
<evidence type="ECO:0000259" key="6">
    <source>
        <dbReference type="Pfam" id="PF07992"/>
    </source>
</evidence>
<evidence type="ECO:0000256" key="4">
    <source>
        <dbReference type="ARBA" id="ARBA00023002"/>
    </source>
</evidence>
<feature type="domain" description="FAD/NAD(P)-binding" evidence="6">
    <location>
        <begin position="18"/>
        <end position="300"/>
    </location>
</feature>
<dbReference type="OrthoDB" id="9806179at2"/>
<name>A0A212T4B3_9BURK</name>
<keyword evidence="4 5" id="KW-0560">Oxidoreductase</keyword>
<dbReference type="GO" id="GO:0050661">
    <property type="term" value="F:NADP binding"/>
    <property type="evidence" value="ECO:0007669"/>
    <property type="project" value="UniProtKB-UniRule"/>
</dbReference>
<accession>A0A212T4B3</accession>
<proteinExistence type="inferred from homology"/>
<keyword evidence="1 5" id="KW-0285">Flavoprotein</keyword>
<comment type="catalytic activity">
    <reaction evidence="5">
        <text>2 reduced [2Fe-2S]-[ferredoxin] + NADP(+) + H(+) = 2 oxidized [2Fe-2S]-[ferredoxin] + NADPH</text>
        <dbReference type="Rhea" id="RHEA:20125"/>
        <dbReference type="Rhea" id="RHEA-COMP:10000"/>
        <dbReference type="Rhea" id="RHEA-COMP:10001"/>
        <dbReference type="ChEBI" id="CHEBI:15378"/>
        <dbReference type="ChEBI" id="CHEBI:33737"/>
        <dbReference type="ChEBI" id="CHEBI:33738"/>
        <dbReference type="ChEBI" id="CHEBI:57783"/>
        <dbReference type="ChEBI" id="CHEBI:58349"/>
        <dbReference type="EC" id="1.18.1.2"/>
    </reaction>
</comment>
<dbReference type="InterPro" id="IPR023753">
    <property type="entry name" value="FAD/NAD-binding_dom"/>
</dbReference>
<comment type="similarity">
    <text evidence="5">Belongs to the ferredoxin--NADP reductase type 2 family.</text>
</comment>
<dbReference type="InterPro" id="IPR022890">
    <property type="entry name" value="Fd--NADP_Rdtase_type_2"/>
</dbReference>
<gene>
    <name evidence="7" type="ORF">SAMN06295916_0368</name>
</gene>
<dbReference type="PANTHER" id="PTHR48105">
    <property type="entry name" value="THIOREDOXIN REDUCTASE 1-RELATED-RELATED"/>
    <property type="match status" value="1"/>
</dbReference>
<feature type="binding site" evidence="5">
    <location>
        <position position="54"/>
    </location>
    <ligand>
        <name>FAD</name>
        <dbReference type="ChEBI" id="CHEBI:57692"/>
    </ligand>
</feature>
<keyword evidence="3 5" id="KW-0521">NADP</keyword>
<comment type="cofactor">
    <cofactor evidence="5">
        <name>FAD</name>
        <dbReference type="ChEBI" id="CHEBI:57692"/>
    </cofactor>
    <text evidence="5">Binds 1 FAD per subunit.</text>
</comment>
<reference evidence="7 8" key="1">
    <citation type="submission" date="2017-06" db="EMBL/GenBank/DDBJ databases">
        <authorList>
            <person name="Kim H.J."/>
            <person name="Triplett B.A."/>
        </authorList>
    </citation>
    <scope>NUCLEOTIDE SEQUENCE [LARGE SCALE GENOMIC DNA]</scope>
    <source>
        <strain evidence="7 8">MWH-VicM1</strain>
    </source>
</reference>
<feature type="binding site" evidence="5">
    <location>
        <position position="46"/>
    </location>
    <ligand>
        <name>FAD</name>
        <dbReference type="ChEBI" id="CHEBI:57692"/>
    </ligand>
</feature>
<feature type="binding site" evidence="5">
    <location>
        <position position="298"/>
    </location>
    <ligand>
        <name>FAD</name>
        <dbReference type="ChEBI" id="CHEBI:57692"/>
    </ligand>
</feature>
<feature type="binding site" evidence="5">
    <location>
        <position position="339"/>
    </location>
    <ligand>
        <name>FAD</name>
        <dbReference type="ChEBI" id="CHEBI:57692"/>
    </ligand>
</feature>
<dbReference type="PRINTS" id="PR00469">
    <property type="entry name" value="PNDRDTASEII"/>
</dbReference>
<dbReference type="AlphaFoldDB" id="A0A212T4B3"/>
<evidence type="ECO:0000313" key="7">
    <source>
        <dbReference type="EMBL" id="SNC60892.1"/>
    </source>
</evidence>
<evidence type="ECO:0000256" key="2">
    <source>
        <dbReference type="ARBA" id="ARBA00022827"/>
    </source>
</evidence>
<dbReference type="InterPro" id="IPR036188">
    <property type="entry name" value="FAD/NAD-bd_sf"/>
</dbReference>
<evidence type="ECO:0000256" key="5">
    <source>
        <dbReference type="HAMAP-Rule" id="MF_01685"/>
    </source>
</evidence>
<dbReference type="Proteomes" id="UP000197215">
    <property type="component" value="Unassembled WGS sequence"/>
</dbReference>
<evidence type="ECO:0000313" key="8">
    <source>
        <dbReference type="Proteomes" id="UP000197215"/>
    </source>
</evidence>
<dbReference type="Gene3D" id="3.50.50.60">
    <property type="entry name" value="FAD/NAD(P)-binding domain"/>
    <property type="match status" value="2"/>
</dbReference>
<dbReference type="HAMAP" id="MF_01685">
    <property type="entry name" value="FENR2"/>
    <property type="match status" value="1"/>
</dbReference>
<dbReference type="GO" id="GO:0004324">
    <property type="term" value="F:ferredoxin-NADP+ reductase activity"/>
    <property type="evidence" value="ECO:0007669"/>
    <property type="project" value="UniProtKB-UniRule"/>
</dbReference>
<dbReference type="Pfam" id="PF07992">
    <property type="entry name" value="Pyr_redox_2"/>
    <property type="match status" value="1"/>
</dbReference>
<dbReference type="SUPFAM" id="SSF51905">
    <property type="entry name" value="FAD/NAD(P)-binding domain"/>
    <property type="match status" value="1"/>
</dbReference>
<dbReference type="RefSeq" id="WP_088812216.1">
    <property type="nucleotide sequence ID" value="NZ_FYEX01000001.1"/>
</dbReference>